<dbReference type="SUPFAM" id="SSF51735">
    <property type="entry name" value="NAD(P)-binding Rossmann-fold domains"/>
    <property type="match status" value="1"/>
</dbReference>
<dbReference type="GO" id="GO:0005737">
    <property type="term" value="C:cytoplasm"/>
    <property type="evidence" value="ECO:0007669"/>
    <property type="project" value="TreeGrafter"/>
</dbReference>
<evidence type="ECO:0000313" key="2">
    <source>
        <dbReference type="EMBL" id="MDF1585865.1"/>
    </source>
</evidence>
<dbReference type="InterPro" id="IPR001509">
    <property type="entry name" value="Epimerase_deHydtase"/>
</dbReference>
<dbReference type="EMBL" id="JARGEQ010000047">
    <property type="protein sequence ID" value="MDF1585865.1"/>
    <property type="molecule type" value="Genomic_DNA"/>
</dbReference>
<dbReference type="PANTHER" id="PTHR48079:SF6">
    <property type="entry name" value="NAD(P)-BINDING DOMAIN-CONTAINING PROTEIN-RELATED"/>
    <property type="match status" value="1"/>
</dbReference>
<reference evidence="2 3" key="1">
    <citation type="submission" date="2023-03" db="EMBL/GenBank/DDBJ databases">
        <title>YIM 152171 draft genome.</title>
        <authorList>
            <person name="Yang Z."/>
        </authorList>
    </citation>
    <scope>NUCLEOTIDE SEQUENCE [LARGE SCALE GENOMIC DNA]</scope>
    <source>
        <strain evidence="2 3">YIM 152171</strain>
    </source>
</reference>
<dbReference type="InterPro" id="IPR036291">
    <property type="entry name" value="NAD(P)-bd_dom_sf"/>
</dbReference>
<dbReference type="RefSeq" id="WP_327788286.1">
    <property type="nucleotide sequence ID" value="NZ_JARGEQ010000047.1"/>
</dbReference>
<dbReference type="GO" id="GO:0004029">
    <property type="term" value="F:aldehyde dehydrogenase (NAD+) activity"/>
    <property type="evidence" value="ECO:0007669"/>
    <property type="project" value="TreeGrafter"/>
</dbReference>
<name>A0AAP3UYP2_9PROT</name>
<dbReference type="PANTHER" id="PTHR48079">
    <property type="entry name" value="PROTEIN YEEZ"/>
    <property type="match status" value="1"/>
</dbReference>
<dbReference type="AlphaFoldDB" id="A0AAP3UYP2"/>
<dbReference type="Pfam" id="PF01370">
    <property type="entry name" value="Epimerase"/>
    <property type="match status" value="1"/>
</dbReference>
<comment type="caution">
    <text evidence="2">The sequence shown here is derived from an EMBL/GenBank/DDBJ whole genome shotgun (WGS) entry which is preliminary data.</text>
</comment>
<dbReference type="InterPro" id="IPR051783">
    <property type="entry name" value="NAD(P)-dependent_oxidoreduct"/>
</dbReference>
<protein>
    <submittedName>
        <fullName evidence="2">NAD-dependent epimerase/dehydratase family protein</fullName>
    </submittedName>
</protein>
<proteinExistence type="predicted"/>
<organism evidence="2 3">
    <name type="scientific">Marinimicrococcus flavescens</name>
    <dbReference type="NCBI Taxonomy" id="3031815"/>
    <lineage>
        <taxon>Bacteria</taxon>
        <taxon>Pseudomonadati</taxon>
        <taxon>Pseudomonadota</taxon>
        <taxon>Alphaproteobacteria</taxon>
        <taxon>Geminicoccales</taxon>
        <taxon>Geminicoccaceae</taxon>
        <taxon>Marinimicrococcus</taxon>
    </lineage>
</organism>
<feature type="domain" description="NAD-dependent epimerase/dehydratase" evidence="1">
    <location>
        <begin position="6"/>
        <end position="199"/>
    </location>
</feature>
<dbReference type="Gene3D" id="3.40.50.720">
    <property type="entry name" value="NAD(P)-binding Rossmann-like Domain"/>
    <property type="match status" value="1"/>
</dbReference>
<keyword evidence="3" id="KW-1185">Reference proteome</keyword>
<evidence type="ECO:0000313" key="3">
    <source>
        <dbReference type="Proteomes" id="UP001301140"/>
    </source>
</evidence>
<evidence type="ECO:0000259" key="1">
    <source>
        <dbReference type="Pfam" id="PF01370"/>
    </source>
</evidence>
<sequence length="312" mass="33276">MTGLVALTGATGFIGRHAARELVGRGWQVRALLRRDDPELATLGVEAVPGDLGDADAIGRLVDGADWVVHGAGAVSAPSDADFMRVNMMGTRTVAEAAASLPRPPRFLLLSSLAARHPSLSPYARSKRRAELEVEGRADALRPLVVRPPAVYGPGDRGTLPIMAQLARGLLVAPRGQTHRFSLIYGPDLAVLLATLVESTPERAAAIEPDDAAPEGYGWAQLAALASARLDRPVRLVGLPRGALAAPAMLLEAFGRWTGKPPMLSRGKLAELYHESWLVDRATTQGLDWRPAIGFSEGLAQTLAWYKEAGWL</sequence>
<accession>A0AAP3UYP2</accession>
<gene>
    <name evidence="2" type="ORF">PZ740_05640</name>
</gene>
<dbReference type="Proteomes" id="UP001301140">
    <property type="component" value="Unassembled WGS sequence"/>
</dbReference>